<keyword evidence="1 5" id="KW-0436">Ligase</keyword>
<name>A0A1G2I047_9BACT</name>
<gene>
    <name evidence="7" type="ORF">A3D35_00470</name>
</gene>
<evidence type="ECO:0000256" key="5">
    <source>
        <dbReference type="RuleBase" id="RU363037"/>
    </source>
</evidence>
<sequence>MSKGAIKIKLVTIKFKHVTGGFTNTVKYVTIILSSLPNNISIDLEEKMNKSVLKLEVSPVDSNKAIGPVRSHLYSFSMAQKMRIDGFDVKCIIKCDDSDPKKHKKQNFREVYDFLSTLGVKADIHPYNSDEVLGCSLFQSERGQIYSKYLERLLDSGFVSLADDSRLTTLDVKKFVQNFGSKIIANDELLGDLSFELGNIFKDGKTNFPLTRSDGSCLFNLISVADDLELGVTHVIRGQDKIHVIPVQEMIRMVLGVSSPVYIHLPLLCSENGKRTGGYIQFDELEKSGISMPALISYALSSGYGNPDGIFFSLEEFIAQFDLKNVHKINTNFCKARLENINKRMSRILTSSQYWQTVQCYAAQYYDSQKTEKIMKDENVQHFLDELRLPPAESIDLVNRIFFPKETPIDHALVNCVKQVVEKLKSNPEFDTLSISFAHFSKDVFSKSLRWILIRETGGVELKKIFSLLREKGLISKRINCTEEALGQSF</sequence>
<keyword evidence="2 5" id="KW-0547">Nucleotide-binding</keyword>
<dbReference type="GO" id="GO:0006424">
    <property type="term" value="P:glutamyl-tRNA aminoacylation"/>
    <property type="evidence" value="ECO:0007669"/>
    <property type="project" value="TreeGrafter"/>
</dbReference>
<dbReference type="SUPFAM" id="SSF52374">
    <property type="entry name" value="Nucleotidylyl transferase"/>
    <property type="match status" value="1"/>
</dbReference>
<feature type="domain" description="Glutamyl/glutaminyl-tRNA synthetase class Ib catalytic" evidence="6">
    <location>
        <begin position="66"/>
        <end position="158"/>
    </location>
</feature>
<evidence type="ECO:0000259" key="6">
    <source>
        <dbReference type="Pfam" id="PF00749"/>
    </source>
</evidence>
<evidence type="ECO:0000256" key="4">
    <source>
        <dbReference type="ARBA" id="ARBA00023146"/>
    </source>
</evidence>
<comment type="similarity">
    <text evidence="5">Belongs to the class-I aminoacyl-tRNA synthetase family.</text>
</comment>
<keyword evidence="5" id="KW-0648">Protein biosynthesis</keyword>
<dbReference type="InterPro" id="IPR020058">
    <property type="entry name" value="Glu/Gln-tRNA-synth_Ib_cat-dom"/>
</dbReference>
<dbReference type="AlphaFoldDB" id="A0A1G2I047"/>
<dbReference type="STRING" id="1802206.A3D35_00470"/>
<dbReference type="GO" id="GO:0005524">
    <property type="term" value="F:ATP binding"/>
    <property type="evidence" value="ECO:0007669"/>
    <property type="project" value="UniProtKB-KW"/>
</dbReference>
<dbReference type="InterPro" id="IPR049940">
    <property type="entry name" value="GluQ/Sye"/>
</dbReference>
<dbReference type="Gene3D" id="3.40.50.620">
    <property type="entry name" value="HUPs"/>
    <property type="match status" value="2"/>
</dbReference>
<accession>A0A1G2I047</accession>
<dbReference type="Pfam" id="PF00749">
    <property type="entry name" value="tRNA-synt_1c"/>
    <property type="match status" value="2"/>
</dbReference>
<keyword evidence="4 5" id="KW-0030">Aminoacyl-tRNA synthetase</keyword>
<dbReference type="InterPro" id="IPR014729">
    <property type="entry name" value="Rossmann-like_a/b/a_fold"/>
</dbReference>
<reference evidence="7 8" key="1">
    <citation type="journal article" date="2016" name="Nat. Commun.">
        <title>Thousands of microbial genomes shed light on interconnected biogeochemical processes in an aquifer system.</title>
        <authorList>
            <person name="Anantharaman K."/>
            <person name="Brown C.T."/>
            <person name="Hug L.A."/>
            <person name="Sharon I."/>
            <person name="Castelle C.J."/>
            <person name="Probst A.J."/>
            <person name="Thomas B.C."/>
            <person name="Singh A."/>
            <person name="Wilkins M.J."/>
            <person name="Karaoz U."/>
            <person name="Brodie E.L."/>
            <person name="Williams K.H."/>
            <person name="Hubbard S.S."/>
            <person name="Banfield J.F."/>
        </authorList>
    </citation>
    <scope>NUCLEOTIDE SEQUENCE [LARGE SCALE GENOMIC DNA]</scope>
</reference>
<feature type="domain" description="Glutamyl/glutaminyl-tRNA synthetase class Ib catalytic" evidence="6">
    <location>
        <begin position="207"/>
        <end position="339"/>
    </location>
</feature>
<dbReference type="PANTHER" id="PTHR43311">
    <property type="entry name" value="GLUTAMATE--TRNA LIGASE"/>
    <property type="match status" value="1"/>
</dbReference>
<evidence type="ECO:0000313" key="7">
    <source>
        <dbReference type="EMBL" id="OGZ67448.1"/>
    </source>
</evidence>
<keyword evidence="3 5" id="KW-0067">ATP-binding</keyword>
<evidence type="ECO:0000313" key="8">
    <source>
        <dbReference type="Proteomes" id="UP000176421"/>
    </source>
</evidence>
<evidence type="ECO:0000256" key="3">
    <source>
        <dbReference type="ARBA" id="ARBA00022840"/>
    </source>
</evidence>
<dbReference type="PANTHER" id="PTHR43311:SF1">
    <property type="entry name" value="GLUTAMYL-Q TRNA(ASP) SYNTHETASE"/>
    <property type="match status" value="1"/>
</dbReference>
<evidence type="ECO:0000256" key="1">
    <source>
        <dbReference type="ARBA" id="ARBA00022598"/>
    </source>
</evidence>
<organism evidence="7 8">
    <name type="scientific">Candidatus Staskawiczbacteria bacterium RIFCSPHIGHO2_02_FULL_34_9</name>
    <dbReference type="NCBI Taxonomy" id="1802206"/>
    <lineage>
        <taxon>Bacteria</taxon>
        <taxon>Candidatus Staskawicziibacteriota</taxon>
    </lineage>
</organism>
<dbReference type="GO" id="GO:0004818">
    <property type="term" value="F:glutamate-tRNA ligase activity"/>
    <property type="evidence" value="ECO:0007669"/>
    <property type="project" value="TreeGrafter"/>
</dbReference>
<comment type="caution">
    <text evidence="7">The sequence shown here is derived from an EMBL/GenBank/DDBJ whole genome shotgun (WGS) entry which is preliminary data.</text>
</comment>
<evidence type="ECO:0000256" key="2">
    <source>
        <dbReference type="ARBA" id="ARBA00022741"/>
    </source>
</evidence>
<protein>
    <recommendedName>
        <fullName evidence="6">Glutamyl/glutaminyl-tRNA synthetase class Ib catalytic domain-containing protein</fullName>
    </recommendedName>
</protein>
<proteinExistence type="inferred from homology"/>
<dbReference type="EMBL" id="MHOS01000037">
    <property type="protein sequence ID" value="OGZ67448.1"/>
    <property type="molecule type" value="Genomic_DNA"/>
</dbReference>
<dbReference type="Proteomes" id="UP000176421">
    <property type="component" value="Unassembled WGS sequence"/>
</dbReference>